<organism evidence="7 8">
    <name type="scientific">Tetracentron sinense</name>
    <name type="common">Spur-leaf</name>
    <dbReference type="NCBI Taxonomy" id="13715"/>
    <lineage>
        <taxon>Eukaryota</taxon>
        <taxon>Viridiplantae</taxon>
        <taxon>Streptophyta</taxon>
        <taxon>Embryophyta</taxon>
        <taxon>Tracheophyta</taxon>
        <taxon>Spermatophyta</taxon>
        <taxon>Magnoliopsida</taxon>
        <taxon>Trochodendrales</taxon>
        <taxon>Trochodendraceae</taxon>
        <taxon>Tetracentron</taxon>
    </lineage>
</organism>
<keyword evidence="2" id="KW-0449">Lipoprotein</keyword>
<dbReference type="EMBL" id="JABCRI010000002">
    <property type="protein sequence ID" value="KAF8411086.1"/>
    <property type="molecule type" value="Genomic_DNA"/>
</dbReference>
<comment type="caution">
    <text evidence="7">The sequence shown here is derived from an EMBL/GenBank/DDBJ whole genome shotgun (WGS) entry which is preliminary data.</text>
</comment>
<dbReference type="InterPro" id="IPR024156">
    <property type="entry name" value="Small_GTPase_ARF"/>
</dbReference>
<evidence type="ECO:0000256" key="6">
    <source>
        <dbReference type="PIRSR" id="PIRSR606689-1"/>
    </source>
</evidence>
<evidence type="ECO:0000256" key="4">
    <source>
        <dbReference type="ARBA" id="ARBA00022892"/>
    </source>
</evidence>
<protein>
    <submittedName>
        <fullName evidence="7">Uncharacterized protein</fullName>
    </submittedName>
</protein>
<dbReference type="GO" id="GO:0016192">
    <property type="term" value="P:vesicle-mediated transport"/>
    <property type="evidence" value="ECO:0007669"/>
    <property type="project" value="UniProtKB-KW"/>
</dbReference>
<keyword evidence="2" id="KW-0519">Myristate</keyword>
<evidence type="ECO:0000313" key="8">
    <source>
        <dbReference type="Proteomes" id="UP000655225"/>
    </source>
</evidence>
<dbReference type="Proteomes" id="UP000655225">
    <property type="component" value="Unassembled WGS sequence"/>
</dbReference>
<dbReference type="Pfam" id="PF00025">
    <property type="entry name" value="Arf"/>
    <property type="match status" value="1"/>
</dbReference>
<evidence type="ECO:0000256" key="1">
    <source>
        <dbReference type="ARBA" id="ARBA00010290"/>
    </source>
</evidence>
<dbReference type="Gene3D" id="3.40.50.300">
    <property type="entry name" value="P-loop containing nucleotide triphosphate hydrolases"/>
    <property type="match status" value="1"/>
</dbReference>
<evidence type="ECO:0000313" key="7">
    <source>
        <dbReference type="EMBL" id="KAF8411086.1"/>
    </source>
</evidence>
<feature type="binding site" evidence="6">
    <location>
        <begin position="150"/>
        <end position="153"/>
    </location>
    <ligand>
        <name>GTP</name>
        <dbReference type="ChEBI" id="CHEBI:37565"/>
    </ligand>
</feature>
<dbReference type="InterPro" id="IPR006689">
    <property type="entry name" value="Small_GTPase_ARF/SAR"/>
</dbReference>
<reference evidence="7 8" key="1">
    <citation type="submission" date="2020-04" db="EMBL/GenBank/DDBJ databases">
        <title>Plant Genome Project.</title>
        <authorList>
            <person name="Zhang R.-G."/>
        </authorList>
    </citation>
    <scope>NUCLEOTIDE SEQUENCE [LARGE SCALE GENOMIC DNA]</scope>
    <source>
        <strain evidence="7">YNK0</strain>
        <tissue evidence="7">Leaf</tissue>
    </source>
</reference>
<sequence length="207" mass="23552">MQEMDSEIGSSMDLRVSSVTATDIREKHRILAELKRLEQEEILRALIDWGLQKMFMCSDFVCWTLSRVLDALSVVSLLLCSMPMKTSSVDWLQRVGKLLLDGYSLGFVGACRHKTRLKWIKEMDLHYKDDLFRLLQHEDLEHSIVLVFANKQDLKDAMPPTEITDALSLHSIKNHNLHIQASCSVTGEGLYEGLGWKAQQVMGMATS</sequence>
<dbReference type="GO" id="GO:0003924">
    <property type="term" value="F:GTPase activity"/>
    <property type="evidence" value="ECO:0007669"/>
    <property type="project" value="InterPro"/>
</dbReference>
<dbReference type="GO" id="GO:0005525">
    <property type="term" value="F:GTP binding"/>
    <property type="evidence" value="ECO:0007669"/>
    <property type="project" value="UniProtKB-KW"/>
</dbReference>
<dbReference type="PANTHER" id="PTHR11711">
    <property type="entry name" value="ADP RIBOSYLATION FACTOR-RELATED"/>
    <property type="match status" value="1"/>
</dbReference>
<evidence type="ECO:0000256" key="3">
    <source>
        <dbReference type="ARBA" id="ARBA00022741"/>
    </source>
</evidence>
<dbReference type="AlphaFoldDB" id="A0A834ZPN0"/>
<evidence type="ECO:0000256" key="5">
    <source>
        <dbReference type="ARBA" id="ARBA00023134"/>
    </source>
</evidence>
<keyword evidence="5 6" id="KW-0342">GTP-binding</keyword>
<dbReference type="OrthoDB" id="1934467at2759"/>
<accession>A0A834ZPN0</accession>
<keyword evidence="3 6" id="KW-0547">Nucleotide-binding</keyword>
<keyword evidence="4" id="KW-0931">ER-Golgi transport</keyword>
<dbReference type="SMART" id="SM00177">
    <property type="entry name" value="ARF"/>
    <property type="match status" value="1"/>
</dbReference>
<keyword evidence="4" id="KW-0813">Transport</keyword>
<name>A0A834ZPN0_TETSI</name>
<keyword evidence="8" id="KW-1185">Reference proteome</keyword>
<dbReference type="InterPro" id="IPR027417">
    <property type="entry name" value="P-loop_NTPase"/>
</dbReference>
<dbReference type="SUPFAM" id="SSF52540">
    <property type="entry name" value="P-loop containing nucleoside triphosphate hydrolases"/>
    <property type="match status" value="1"/>
</dbReference>
<gene>
    <name evidence="7" type="ORF">HHK36_003625</name>
</gene>
<proteinExistence type="inferred from homology"/>
<evidence type="ECO:0000256" key="2">
    <source>
        <dbReference type="ARBA" id="ARBA00022707"/>
    </source>
</evidence>
<comment type="similarity">
    <text evidence="1">Belongs to the small GTPase superfamily. Arf family.</text>
</comment>